<dbReference type="AlphaFoldDB" id="A0A7I7QNB4"/>
<feature type="chain" id="PRO_5029892730" description="Cellulose synthase" evidence="2">
    <location>
        <begin position="32"/>
        <end position="639"/>
    </location>
</feature>
<sequence length="639" mass="66085">MSRLFPRLFHLVIASAVVAVLASPAAPSARAEPAVSPAIGWAQLGLSDSLEVTGNNEPTQVEMPVPQGVSPTVLTGTIGASTRVAGRVDVLDGRGVVLASTPIPLDVPSAPFVVDVAAAEVVAGVATLTFVIRDVDDIGTERCRQPPSVTLSQLATTYSGPTPNPRTVADFLPGYLDRVTISIGETPTREQQQAALVLVAELTRLYRPMPIRVDVSTGAAAPLGDGAGTQRTIAIVEGDRAGLTVDDPDTPAAVLTISGRGEELLRQVDLFTDRRFDLAQSSSATVTSLDRGAPRTTDSLSFADLGVKAETSVLGVTNLFVGFDASAFGSGPIDGATVHVLARYTPVTNADASLLIRSGSSVLASALLDQSGVVDLTADVPASAISSNVPLALEVRYAPRRSCSDVLDRMTFSVDPESRVTVRPADTDRGGFALLPMAFTPEFDVAVDDVEQIGYVAQAINLMAQQSTVALRPNVTTLDSATSSGSGLLVAAPGGDLARRGMPPPLLRTSEDAVDVEGTPVTGIDLNGPLGVVGAYPNNGRMVLAIDTSGGTGLLDQTFDYVRGLEGRWATLTGDVVATGVAGSTVELSVRMDQQTAAPASASTEGRPWWTWVAVALAAAAVLAVAAAIVLVLRRRARG</sequence>
<evidence type="ECO:0000256" key="1">
    <source>
        <dbReference type="SAM" id="Phobius"/>
    </source>
</evidence>
<name>A0A7I7QNB4_9MYCO</name>
<dbReference type="KEGG" id="msei:MSEDJ_18780"/>
<evidence type="ECO:0008006" key="5">
    <source>
        <dbReference type="Google" id="ProtNLM"/>
    </source>
</evidence>
<keyword evidence="2" id="KW-0732">Signal</keyword>
<keyword evidence="1" id="KW-1133">Transmembrane helix</keyword>
<evidence type="ECO:0000313" key="3">
    <source>
        <dbReference type="EMBL" id="BBY27782.1"/>
    </source>
</evidence>
<reference evidence="3 4" key="1">
    <citation type="journal article" date="2019" name="Emerg. Microbes Infect.">
        <title>Comprehensive subspecies identification of 175 nontuberculous mycobacteria species based on 7547 genomic profiles.</title>
        <authorList>
            <person name="Matsumoto Y."/>
            <person name="Kinjo T."/>
            <person name="Motooka D."/>
            <person name="Nabeya D."/>
            <person name="Jung N."/>
            <person name="Uechi K."/>
            <person name="Horii T."/>
            <person name="Iida T."/>
            <person name="Fujita J."/>
            <person name="Nakamura S."/>
        </authorList>
    </citation>
    <scope>NUCLEOTIDE SEQUENCE [LARGE SCALE GENOMIC DNA]</scope>
    <source>
        <strain evidence="3 4">JCM 17899</strain>
    </source>
</reference>
<keyword evidence="1" id="KW-0812">Transmembrane</keyword>
<protein>
    <recommendedName>
        <fullName evidence="5">Cellulose synthase</fullName>
    </recommendedName>
</protein>
<organism evidence="3 4">
    <name type="scientific">Mycolicibacterium sediminis</name>
    <dbReference type="NCBI Taxonomy" id="1286180"/>
    <lineage>
        <taxon>Bacteria</taxon>
        <taxon>Bacillati</taxon>
        <taxon>Actinomycetota</taxon>
        <taxon>Actinomycetes</taxon>
        <taxon>Mycobacteriales</taxon>
        <taxon>Mycobacteriaceae</taxon>
        <taxon>Mycolicibacterium</taxon>
    </lineage>
</organism>
<dbReference type="RefSeq" id="WP_246231062.1">
    <property type="nucleotide sequence ID" value="NZ_AP022588.1"/>
</dbReference>
<keyword evidence="4" id="KW-1185">Reference proteome</keyword>
<accession>A0A7I7QNB4</accession>
<evidence type="ECO:0000313" key="4">
    <source>
        <dbReference type="Proteomes" id="UP000467193"/>
    </source>
</evidence>
<evidence type="ECO:0000256" key="2">
    <source>
        <dbReference type="SAM" id="SignalP"/>
    </source>
</evidence>
<keyword evidence="1" id="KW-0472">Membrane</keyword>
<dbReference type="Proteomes" id="UP000467193">
    <property type="component" value="Chromosome"/>
</dbReference>
<proteinExistence type="predicted"/>
<gene>
    <name evidence="3" type="ORF">MSEDJ_18780</name>
</gene>
<dbReference type="EMBL" id="AP022588">
    <property type="protein sequence ID" value="BBY27782.1"/>
    <property type="molecule type" value="Genomic_DNA"/>
</dbReference>
<feature type="signal peptide" evidence="2">
    <location>
        <begin position="1"/>
        <end position="31"/>
    </location>
</feature>
<feature type="transmembrane region" description="Helical" evidence="1">
    <location>
        <begin position="609"/>
        <end position="633"/>
    </location>
</feature>